<dbReference type="Proteomes" id="UP001652740">
    <property type="component" value="Unplaced"/>
</dbReference>
<evidence type="ECO:0000256" key="1">
    <source>
        <dbReference type="SAM" id="MobiDB-lite"/>
    </source>
</evidence>
<protein>
    <submittedName>
        <fullName evidence="3">Uncharacterized protein LOC113523205</fullName>
    </submittedName>
</protein>
<dbReference type="AlphaFoldDB" id="A0A6J1X9C7"/>
<dbReference type="GeneID" id="113523205"/>
<feature type="region of interest" description="Disordered" evidence="1">
    <location>
        <begin position="116"/>
        <end position="148"/>
    </location>
</feature>
<evidence type="ECO:0000313" key="3">
    <source>
        <dbReference type="RefSeq" id="XP_026764874.3"/>
    </source>
</evidence>
<dbReference type="KEGG" id="gmw:113523205"/>
<sequence length="178" mass="20780">MVNFSEPFYIYFIMIQINTIFSQFLNHVDLQKVGEVALNKDKFNVLKPTLHVVSDYFKDFMMRSENEHFPSKRVFIDKNGFRHFWSVLGDNDKSHRKTDTKENLINYNTKATNNDVGKTANKTDITNNSNVKKKPKRKKEVNDDDDKLLRQSTSNKTVAKTSFFCPFFGIITMTAFVD</sequence>
<reference evidence="3" key="1">
    <citation type="submission" date="2025-08" db="UniProtKB">
        <authorList>
            <consortium name="RefSeq"/>
        </authorList>
    </citation>
    <scope>IDENTIFICATION</scope>
    <source>
        <tissue evidence="3">Whole larvae</tissue>
    </source>
</reference>
<name>A0A6J1X9C7_GALME</name>
<proteinExistence type="predicted"/>
<feature type="compositionally biased region" description="Polar residues" evidence="1">
    <location>
        <begin position="116"/>
        <end position="130"/>
    </location>
</feature>
<keyword evidence="2" id="KW-1185">Reference proteome</keyword>
<evidence type="ECO:0000313" key="2">
    <source>
        <dbReference type="Proteomes" id="UP001652740"/>
    </source>
</evidence>
<accession>A0A6J1X9C7</accession>
<gene>
    <name evidence="3" type="primary">LOC113523205</name>
</gene>
<organism evidence="2 3">
    <name type="scientific">Galleria mellonella</name>
    <name type="common">Greater wax moth</name>
    <dbReference type="NCBI Taxonomy" id="7137"/>
    <lineage>
        <taxon>Eukaryota</taxon>
        <taxon>Metazoa</taxon>
        <taxon>Ecdysozoa</taxon>
        <taxon>Arthropoda</taxon>
        <taxon>Hexapoda</taxon>
        <taxon>Insecta</taxon>
        <taxon>Pterygota</taxon>
        <taxon>Neoptera</taxon>
        <taxon>Endopterygota</taxon>
        <taxon>Lepidoptera</taxon>
        <taxon>Glossata</taxon>
        <taxon>Ditrysia</taxon>
        <taxon>Pyraloidea</taxon>
        <taxon>Pyralidae</taxon>
        <taxon>Galleriinae</taxon>
        <taxon>Galleria</taxon>
    </lineage>
</organism>
<dbReference type="RefSeq" id="XP_026764874.3">
    <property type="nucleotide sequence ID" value="XM_026909073.3"/>
</dbReference>
<dbReference type="InParanoid" id="A0A6J1X9C7"/>